<dbReference type="EMBL" id="VIIS01001889">
    <property type="protein sequence ID" value="KAF0291317.1"/>
    <property type="molecule type" value="Genomic_DNA"/>
</dbReference>
<organism evidence="9 10">
    <name type="scientific">Amphibalanus amphitrite</name>
    <name type="common">Striped barnacle</name>
    <name type="synonym">Balanus amphitrite</name>
    <dbReference type="NCBI Taxonomy" id="1232801"/>
    <lineage>
        <taxon>Eukaryota</taxon>
        <taxon>Metazoa</taxon>
        <taxon>Ecdysozoa</taxon>
        <taxon>Arthropoda</taxon>
        <taxon>Crustacea</taxon>
        <taxon>Multicrustacea</taxon>
        <taxon>Cirripedia</taxon>
        <taxon>Thoracica</taxon>
        <taxon>Thoracicalcarea</taxon>
        <taxon>Balanomorpha</taxon>
        <taxon>Balanoidea</taxon>
        <taxon>Balanidae</taxon>
        <taxon>Amphibalaninae</taxon>
        <taxon>Amphibalanus</taxon>
    </lineage>
</organism>
<keyword evidence="5 7" id="KW-1133">Transmembrane helix</keyword>
<proteinExistence type="predicted"/>
<keyword evidence="4" id="KW-0732">Signal</keyword>
<feature type="domain" description="TIR" evidence="8">
    <location>
        <begin position="142"/>
        <end position="285"/>
    </location>
</feature>
<evidence type="ECO:0000256" key="4">
    <source>
        <dbReference type="ARBA" id="ARBA00022729"/>
    </source>
</evidence>
<evidence type="ECO:0000313" key="10">
    <source>
        <dbReference type="Proteomes" id="UP000440578"/>
    </source>
</evidence>
<evidence type="ECO:0000259" key="8">
    <source>
        <dbReference type="PROSITE" id="PS50104"/>
    </source>
</evidence>
<evidence type="ECO:0000256" key="6">
    <source>
        <dbReference type="ARBA" id="ARBA00023136"/>
    </source>
</evidence>
<evidence type="ECO:0000256" key="7">
    <source>
        <dbReference type="SAM" id="Phobius"/>
    </source>
</evidence>
<protein>
    <submittedName>
        <fullName evidence="9">Protein toll</fullName>
    </submittedName>
</protein>
<dbReference type="GO" id="GO:0038023">
    <property type="term" value="F:signaling receptor activity"/>
    <property type="evidence" value="ECO:0007669"/>
    <property type="project" value="TreeGrafter"/>
</dbReference>
<accession>A0A6A4V4V7</accession>
<dbReference type="InterPro" id="IPR000157">
    <property type="entry name" value="TIR_dom"/>
</dbReference>
<dbReference type="PANTHER" id="PTHR24365:SF541">
    <property type="entry name" value="PROTEIN TOLL-RELATED"/>
    <property type="match status" value="1"/>
</dbReference>
<reference evidence="9 10" key="1">
    <citation type="submission" date="2019-07" db="EMBL/GenBank/DDBJ databases">
        <title>Draft genome assembly of a fouling barnacle, Amphibalanus amphitrite (Darwin, 1854): The first reference genome for Thecostraca.</title>
        <authorList>
            <person name="Kim W."/>
        </authorList>
    </citation>
    <scope>NUCLEOTIDE SEQUENCE [LARGE SCALE GENOMIC DNA]</scope>
    <source>
        <strain evidence="9">SNU_AA5</strain>
        <tissue evidence="9">Soma without cirri and trophi</tissue>
    </source>
</reference>
<evidence type="ECO:0000256" key="5">
    <source>
        <dbReference type="ARBA" id="ARBA00022989"/>
    </source>
</evidence>
<dbReference type="InterPro" id="IPR035897">
    <property type="entry name" value="Toll_tir_struct_dom_sf"/>
</dbReference>
<comment type="subcellular location">
    <subcellularLocation>
        <location evidence="1">Membrane</location>
        <topology evidence="1">Single-pass membrane protein</topology>
    </subcellularLocation>
</comment>
<dbReference type="AlphaFoldDB" id="A0A6A4V4V7"/>
<evidence type="ECO:0000313" key="9">
    <source>
        <dbReference type="EMBL" id="KAF0291317.1"/>
    </source>
</evidence>
<dbReference type="GO" id="GO:0045087">
    <property type="term" value="P:innate immune response"/>
    <property type="evidence" value="ECO:0007669"/>
    <property type="project" value="TreeGrafter"/>
</dbReference>
<sequence length="349" mass="39045">MSLHSRLYAKSVASLYLGHNLISNPTPALLPAGLSELRLNHNNVSRVSKQFLERLDAASNNDTRLWLGGNPFVCDCELLPLHHYLQLHISANSLRIMDAAQMVCVGGEQNSVLKLTSEQLCPSRTATIVTICIVAAAVATCLLVMLCIYYRNGEMLKAWLYSHNLCLWFVTEEELDADKKYDAFISYSHLDEHFILEQLVPELETHAASFVVVSKNFIQSDWGRHEFIAAHKQALSDRRNRVIMIVYGDLPDPEDMAPELRLYISTNTYLKWGDAHFWQRLRYALPHKGRRLKRGKGRKTEKLGMLGMVNGTGPPVANGITLPSGNGMHAPALGKLGTDAVHQTADQMV</sequence>
<evidence type="ECO:0000256" key="2">
    <source>
        <dbReference type="ARBA" id="ARBA00022614"/>
    </source>
</evidence>
<dbReference type="GO" id="GO:0005886">
    <property type="term" value="C:plasma membrane"/>
    <property type="evidence" value="ECO:0007669"/>
    <property type="project" value="TreeGrafter"/>
</dbReference>
<evidence type="ECO:0000256" key="3">
    <source>
        <dbReference type="ARBA" id="ARBA00022692"/>
    </source>
</evidence>
<dbReference type="GO" id="GO:0007165">
    <property type="term" value="P:signal transduction"/>
    <property type="evidence" value="ECO:0007669"/>
    <property type="project" value="InterPro"/>
</dbReference>
<keyword evidence="2" id="KW-0433">Leucine-rich repeat</keyword>
<dbReference type="SUPFAM" id="SSF52058">
    <property type="entry name" value="L domain-like"/>
    <property type="match status" value="1"/>
</dbReference>
<dbReference type="Proteomes" id="UP000440578">
    <property type="component" value="Unassembled WGS sequence"/>
</dbReference>
<dbReference type="SUPFAM" id="SSF52200">
    <property type="entry name" value="Toll/Interleukin receptor TIR domain"/>
    <property type="match status" value="1"/>
</dbReference>
<name>A0A6A4V4V7_AMPAM</name>
<feature type="transmembrane region" description="Helical" evidence="7">
    <location>
        <begin position="128"/>
        <end position="150"/>
    </location>
</feature>
<dbReference type="Gene3D" id="3.80.10.10">
    <property type="entry name" value="Ribonuclease Inhibitor"/>
    <property type="match status" value="1"/>
</dbReference>
<gene>
    <name evidence="9" type="primary">Tl_0</name>
    <name evidence="9" type="ORF">FJT64_010527</name>
</gene>
<comment type="caution">
    <text evidence="9">The sequence shown here is derived from an EMBL/GenBank/DDBJ whole genome shotgun (WGS) entry which is preliminary data.</text>
</comment>
<dbReference type="OrthoDB" id="1421090at2759"/>
<dbReference type="InterPro" id="IPR000483">
    <property type="entry name" value="Cys-rich_flank_reg_C"/>
</dbReference>
<dbReference type="SMART" id="SM00255">
    <property type="entry name" value="TIR"/>
    <property type="match status" value="1"/>
</dbReference>
<dbReference type="SMART" id="SM00082">
    <property type="entry name" value="LRRCT"/>
    <property type="match status" value="1"/>
</dbReference>
<keyword evidence="10" id="KW-1185">Reference proteome</keyword>
<dbReference type="PROSITE" id="PS50104">
    <property type="entry name" value="TIR"/>
    <property type="match status" value="1"/>
</dbReference>
<dbReference type="InterPro" id="IPR032675">
    <property type="entry name" value="LRR_dom_sf"/>
</dbReference>
<keyword evidence="3 7" id="KW-0812">Transmembrane</keyword>
<dbReference type="PANTHER" id="PTHR24365">
    <property type="entry name" value="TOLL-LIKE RECEPTOR"/>
    <property type="match status" value="1"/>
</dbReference>
<evidence type="ECO:0000256" key="1">
    <source>
        <dbReference type="ARBA" id="ARBA00004167"/>
    </source>
</evidence>
<keyword evidence="6 7" id="KW-0472">Membrane</keyword>
<dbReference type="Gene3D" id="3.40.50.10140">
    <property type="entry name" value="Toll/interleukin-1 receptor homology (TIR) domain"/>
    <property type="match status" value="2"/>
</dbReference>
<dbReference type="Pfam" id="PF01582">
    <property type="entry name" value="TIR"/>
    <property type="match status" value="1"/>
</dbReference>